<reference evidence="7 8" key="1">
    <citation type="submission" date="2017-05" db="EMBL/GenBank/DDBJ databases">
        <authorList>
            <person name="Varghese N."/>
            <person name="Submissions S."/>
        </authorList>
    </citation>
    <scope>NUCLEOTIDE SEQUENCE [LARGE SCALE GENOMIC DNA]</scope>
    <source>
        <strain evidence="7 8">DSM 45474</strain>
    </source>
</reference>
<feature type="transmembrane region" description="Helical" evidence="6">
    <location>
        <begin position="49"/>
        <end position="68"/>
    </location>
</feature>
<proteinExistence type="predicted"/>
<organism evidence="7 8">
    <name type="scientific">Melghirimyces algeriensis</name>
    <dbReference type="NCBI Taxonomy" id="910412"/>
    <lineage>
        <taxon>Bacteria</taxon>
        <taxon>Bacillati</taxon>
        <taxon>Bacillota</taxon>
        <taxon>Bacilli</taxon>
        <taxon>Bacillales</taxon>
        <taxon>Thermoactinomycetaceae</taxon>
        <taxon>Melghirimyces</taxon>
    </lineage>
</organism>
<keyword evidence="3 6" id="KW-0812">Transmembrane</keyword>
<gene>
    <name evidence="7" type="ORF">SAMN06264849_10730</name>
</gene>
<name>A0A521DVV4_9BACL</name>
<evidence type="ECO:0000256" key="5">
    <source>
        <dbReference type="ARBA" id="ARBA00023136"/>
    </source>
</evidence>
<dbReference type="AlphaFoldDB" id="A0A521DVV4"/>
<keyword evidence="2" id="KW-1003">Cell membrane</keyword>
<evidence type="ECO:0000313" key="7">
    <source>
        <dbReference type="EMBL" id="SMO75827.1"/>
    </source>
</evidence>
<evidence type="ECO:0000256" key="4">
    <source>
        <dbReference type="ARBA" id="ARBA00022989"/>
    </source>
</evidence>
<keyword evidence="5 6" id="KW-0472">Membrane</keyword>
<evidence type="ECO:0000313" key="8">
    <source>
        <dbReference type="Proteomes" id="UP000315636"/>
    </source>
</evidence>
<dbReference type="InterPro" id="IPR005171">
    <property type="entry name" value="Cyt_c_oxidase_su4_prok"/>
</dbReference>
<evidence type="ECO:0000256" key="2">
    <source>
        <dbReference type="ARBA" id="ARBA00022475"/>
    </source>
</evidence>
<feature type="transmembrane region" description="Helical" evidence="6">
    <location>
        <begin position="80"/>
        <end position="100"/>
    </location>
</feature>
<dbReference type="Pfam" id="PF03626">
    <property type="entry name" value="COX4_pro"/>
    <property type="match status" value="1"/>
</dbReference>
<protein>
    <submittedName>
        <fullName evidence="7">Cytochrome c oxidase subunit 4</fullName>
    </submittedName>
</protein>
<sequence length="101" mass="10754">MEANTQPTQAQTGKQDSGLKYVASFALMILLTAVAFAAVAMNIVPQGWVIPLILVLAAVQVFLQLFTFMHLDLKKDAVTVSFMVTGLFIGVVCAVAVAILV</sequence>
<keyword evidence="4 6" id="KW-1133">Transmembrane helix</keyword>
<dbReference type="RefSeq" id="WP_142505840.1">
    <property type="nucleotide sequence ID" value="NZ_FXTI01000007.1"/>
</dbReference>
<dbReference type="OrthoDB" id="2989516at2"/>
<feature type="transmembrane region" description="Helical" evidence="6">
    <location>
        <begin position="21"/>
        <end position="43"/>
    </location>
</feature>
<dbReference type="EMBL" id="FXTI01000007">
    <property type="protein sequence ID" value="SMO75827.1"/>
    <property type="molecule type" value="Genomic_DNA"/>
</dbReference>
<dbReference type="GO" id="GO:0005886">
    <property type="term" value="C:plasma membrane"/>
    <property type="evidence" value="ECO:0007669"/>
    <property type="project" value="UniProtKB-SubCell"/>
</dbReference>
<dbReference type="Proteomes" id="UP000315636">
    <property type="component" value="Unassembled WGS sequence"/>
</dbReference>
<evidence type="ECO:0000256" key="3">
    <source>
        <dbReference type="ARBA" id="ARBA00022692"/>
    </source>
</evidence>
<comment type="subcellular location">
    <subcellularLocation>
        <location evidence="1">Cell membrane</location>
        <topology evidence="1">Multi-pass membrane protein</topology>
    </subcellularLocation>
</comment>
<accession>A0A521DVV4</accession>
<evidence type="ECO:0000256" key="6">
    <source>
        <dbReference type="SAM" id="Phobius"/>
    </source>
</evidence>
<evidence type="ECO:0000256" key="1">
    <source>
        <dbReference type="ARBA" id="ARBA00004651"/>
    </source>
</evidence>
<keyword evidence="8" id="KW-1185">Reference proteome</keyword>